<feature type="region of interest" description="Disordered" evidence="1">
    <location>
        <begin position="325"/>
        <end position="382"/>
    </location>
</feature>
<feature type="region of interest" description="Disordered" evidence="1">
    <location>
        <begin position="395"/>
        <end position="415"/>
    </location>
</feature>
<reference evidence="2" key="1">
    <citation type="submission" date="2021-02" db="EMBL/GenBank/DDBJ databases">
        <title>Genome sequence Cadophora malorum strain M34.</title>
        <authorList>
            <person name="Stefanovic E."/>
            <person name="Vu D."/>
            <person name="Scully C."/>
            <person name="Dijksterhuis J."/>
            <person name="Roader J."/>
            <person name="Houbraken J."/>
        </authorList>
    </citation>
    <scope>NUCLEOTIDE SEQUENCE</scope>
    <source>
        <strain evidence="2">M34</strain>
    </source>
</reference>
<keyword evidence="3" id="KW-1185">Reference proteome</keyword>
<sequence length="415" mass="47352">MLARSKSLQNHRYGGSSRYGRYEDEWDDVSPTLWRYLAEDRDDEKNPPTRPHRFLSAGHVSSAKYPILARQPFEYRDNLSLHGRSACILAMALNNPKRTYDNFSEPFGSSSVSSENFQSFKRPRADIEPSLWNQILTLPHTTIQSLLYQICSANPSLSSFVTSAHDARIAEEAARPPVNFDHYSRDCWYTMNRKYKRLSCGKQFEMMGDICQVLDESRDAIVETAGAGVRWETRRNALEVLRKISKSIMLCDEPQIRHELMKDGYMLGQFADSMQELARGMTKEERSRYKQEGLYEKLLELQTECDPTDMEGLPAVYKIFDGEDDDEEGVEEDDGQEEEGGEGRDADVVDDIYENNDVQSGDKELSRKEETDSRSATDSLFGSLEYGSPALHKLQQLAEPPSTHRTKVFSIGELS</sequence>
<gene>
    <name evidence="2" type="ORF">IFR04_010663</name>
</gene>
<organism evidence="2 3">
    <name type="scientific">Cadophora malorum</name>
    <dbReference type="NCBI Taxonomy" id="108018"/>
    <lineage>
        <taxon>Eukaryota</taxon>
        <taxon>Fungi</taxon>
        <taxon>Dikarya</taxon>
        <taxon>Ascomycota</taxon>
        <taxon>Pezizomycotina</taxon>
        <taxon>Leotiomycetes</taxon>
        <taxon>Helotiales</taxon>
        <taxon>Ploettnerulaceae</taxon>
        <taxon>Cadophora</taxon>
    </lineage>
</organism>
<feature type="compositionally biased region" description="Basic and acidic residues" evidence="1">
    <location>
        <begin position="360"/>
        <end position="375"/>
    </location>
</feature>
<dbReference type="Proteomes" id="UP000664132">
    <property type="component" value="Unassembled WGS sequence"/>
</dbReference>
<dbReference type="EMBL" id="JAFJYH010000194">
    <property type="protein sequence ID" value="KAG4416206.1"/>
    <property type="molecule type" value="Genomic_DNA"/>
</dbReference>
<protein>
    <submittedName>
        <fullName evidence="2">Uncharacterized protein</fullName>
    </submittedName>
</protein>
<dbReference type="OrthoDB" id="4364733at2759"/>
<evidence type="ECO:0000256" key="1">
    <source>
        <dbReference type="SAM" id="MobiDB-lite"/>
    </source>
</evidence>
<evidence type="ECO:0000313" key="3">
    <source>
        <dbReference type="Proteomes" id="UP000664132"/>
    </source>
</evidence>
<proteinExistence type="predicted"/>
<accession>A0A8H7TB12</accession>
<name>A0A8H7TB12_9HELO</name>
<comment type="caution">
    <text evidence="2">The sequence shown here is derived from an EMBL/GenBank/DDBJ whole genome shotgun (WGS) entry which is preliminary data.</text>
</comment>
<evidence type="ECO:0000313" key="2">
    <source>
        <dbReference type="EMBL" id="KAG4416206.1"/>
    </source>
</evidence>
<feature type="compositionally biased region" description="Acidic residues" evidence="1">
    <location>
        <begin position="325"/>
        <end position="340"/>
    </location>
</feature>
<dbReference type="AlphaFoldDB" id="A0A8H7TB12"/>